<keyword evidence="2" id="KW-1003">Cell membrane</keyword>
<feature type="transmembrane region" description="Helical" evidence="6">
    <location>
        <begin position="233"/>
        <end position="250"/>
    </location>
</feature>
<comment type="caution">
    <text evidence="7">The sequence shown here is derived from an EMBL/GenBank/DDBJ whole genome shotgun (WGS) entry which is preliminary data.</text>
</comment>
<organism evidence="7 8">
    <name type="scientific">candidate division MSBL1 archaeon SCGC-AAA382M17</name>
    <dbReference type="NCBI Taxonomy" id="1698284"/>
    <lineage>
        <taxon>Archaea</taxon>
        <taxon>Methanobacteriati</taxon>
        <taxon>Methanobacteriota</taxon>
        <taxon>candidate division MSBL1</taxon>
    </lineage>
</organism>
<evidence type="ECO:0000256" key="3">
    <source>
        <dbReference type="ARBA" id="ARBA00022692"/>
    </source>
</evidence>
<keyword evidence="8" id="KW-1185">Reference proteome</keyword>
<feature type="transmembrane region" description="Helical" evidence="6">
    <location>
        <begin position="467"/>
        <end position="486"/>
    </location>
</feature>
<reference evidence="7 8" key="1">
    <citation type="journal article" date="2016" name="Sci. Rep.">
        <title>Metabolic traits of an uncultured archaeal lineage -MSBL1- from brine pools of the Red Sea.</title>
        <authorList>
            <person name="Mwirichia R."/>
            <person name="Alam I."/>
            <person name="Rashid M."/>
            <person name="Vinu M."/>
            <person name="Ba-Alawi W."/>
            <person name="Anthony Kamau A."/>
            <person name="Kamanda Ngugi D."/>
            <person name="Goker M."/>
            <person name="Klenk H.P."/>
            <person name="Bajic V."/>
            <person name="Stingl U."/>
        </authorList>
    </citation>
    <scope>NUCLEOTIDE SEQUENCE [LARGE SCALE GENOMIC DNA]</scope>
    <source>
        <strain evidence="7">SCGC-AAA382M17</strain>
    </source>
</reference>
<keyword evidence="5 6" id="KW-0472">Membrane</keyword>
<keyword evidence="3 6" id="KW-0812">Transmembrane</keyword>
<accession>A0ABR5TJK8</accession>
<evidence type="ECO:0000256" key="1">
    <source>
        <dbReference type="ARBA" id="ARBA00004651"/>
    </source>
</evidence>
<feature type="transmembrane region" description="Helical" evidence="6">
    <location>
        <begin position="122"/>
        <end position="145"/>
    </location>
</feature>
<feature type="transmembrane region" description="Helical" evidence="6">
    <location>
        <begin position="319"/>
        <end position="341"/>
    </location>
</feature>
<feature type="transmembrane region" description="Helical" evidence="6">
    <location>
        <begin position="21"/>
        <end position="40"/>
    </location>
</feature>
<evidence type="ECO:0000256" key="4">
    <source>
        <dbReference type="ARBA" id="ARBA00022989"/>
    </source>
</evidence>
<feature type="transmembrane region" description="Helical" evidence="6">
    <location>
        <begin position="384"/>
        <end position="403"/>
    </location>
</feature>
<sequence length="518" mass="57950">MLKMEDDQRSSENSFFHGVSITFLGLVILAISNFVLRVFLAQGLSKEEFGLFFSIFNFLGLLTILSHLGLNQSITKFVSKFRSENNPIKIKKSIISSLPIITLLSVSIVIILIVFSDFLASAYFGTSQAVSILIILSFWFLFMAYHNFLTSVLQGFENFLGRTSGRIIRAILPLSGIIFFSYLFDLEITSAAFFYLIGPIFSVIFLYLFLRRKNVDLLAKPFGKISIPMIKKMMWFGAPLILTGISVSIVRRTDTLMLTALRPLADVGTYQVSRVVVPLLRYFGIAIGVPLFPLVSRLWESNERDSVGSILSFILKYSFILAIPLAIIVISFPDIFIRLFFGNEYLSAVTPMRILSMAVIFSILGSITSSTLKGIDESTLVMRSSIAPAVFNIPANLILIPIYGVTGAALATGLSFLVGSSVGLYYSRKKIDFSFPFRSLTLASSGGFIVFLFVYLLRIIITLSIWPKFFVITISGLFLYVVWLLLTKTVTKEDLTLLKKSTSLPEKIFDVLNRFTME</sequence>
<dbReference type="Proteomes" id="UP000070633">
    <property type="component" value="Unassembled WGS sequence"/>
</dbReference>
<dbReference type="InterPro" id="IPR050833">
    <property type="entry name" value="Poly_Biosynth_Transport"/>
</dbReference>
<name>A0ABR5TJK8_9EURY</name>
<feature type="transmembrane region" description="Helical" evidence="6">
    <location>
        <begin position="190"/>
        <end position="210"/>
    </location>
</feature>
<feature type="transmembrane region" description="Helical" evidence="6">
    <location>
        <begin position="52"/>
        <end position="74"/>
    </location>
</feature>
<feature type="transmembrane region" description="Helical" evidence="6">
    <location>
        <begin position="409"/>
        <end position="427"/>
    </location>
</feature>
<evidence type="ECO:0000256" key="6">
    <source>
        <dbReference type="SAM" id="Phobius"/>
    </source>
</evidence>
<evidence type="ECO:0000256" key="2">
    <source>
        <dbReference type="ARBA" id="ARBA00022475"/>
    </source>
</evidence>
<evidence type="ECO:0000256" key="5">
    <source>
        <dbReference type="ARBA" id="ARBA00023136"/>
    </source>
</evidence>
<feature type="transmembrane region" description="Helical" evidence="6">
    <location>
        <begin position="166"/>
        <end position="184"/>
    </location>
</feature>
<evidence type="ECO:0008006" key="9">
    <source>
        <dbReference type="Google" id="ProtNLM"/>
    </source>
</evidence>
<comment type="subcellular location">
    <subcellularLocation>
        <location evidence="1">Cell membrane</location>
        <topology evidence="1">Multi-pass membrane protein</topology>
    </subcellularLocation>
</comment>
<dbReference type="EMBL" id="LHYI01000018">
    <property type="protein sequence ID" value="KXB08435.1"/>
    <property type="molecule type" value="Genomic_DNA"/>
</dbReference>
<dbReference type="CDD" id="cd13128">
    <property type="entry name" value="MATE_Wzx_like"/>
    <property type="match status" value="1"/>
</dbReference>
<dbReference type="PANTHER" id="PTHR30250:SF27">
    <property type="entry name" value="POLYSACCHARIDE BIOSYNTHESIS PROTEIN"/>
    <property type="match status" value="1"/>
</dbReference>
<gene>
    <name evidence="7" type="ORF">AKJ55_01000</name>
</gene>
<feature type="transmembrane region" description="Helical" evidence="6">
    <location>
        <begin position="94"/>
        <end position="116"/>
    </location>
</feature>
<feature type="transmembrane region" description="Helical" evidence="6">
    <location>
        <begin position="353"/>
        <end position="372"/>
    </location>
</feature>
<keyword evidence="4 6" id="KW-1133">Transmembrane helix</keyword>
<dbReference type="Pfam" id="PF01943">
    <property type="entry name" value="Polysacc_synt"/>
    <property type="match status" value="1"/>
</dbReference>
<evidence type="ECO:0000313" key="7">
    <source>
        <dbReference type="EMBL" id="KXB08435.1"/>
    </source>
</evidence>
<dbReference type="PANTHER" id="PTHR30250">
    <property type="entry name" value="PST FAMILY PREDICTED COLANIC ACID TRANSPORTER"/>
    <property type="match status" value="1"/>
</dbReference>
<evidence type="ECO:0000313" key="8">
    <source>
        <dbReference type="Proteomes" id="UP000070633"/>
    </source>
</evidence>
<dbReference type="InterPro" id="IPR002797">
    <property type="entry name" value="Polysacc_synth"/>
</dbReference>
<proteinExistence type="predicted"/>
<protein>
    <recommendedName>
        <fullName evidence="9">Polysaccharide biosynthesis protein C-terminal domain-containing protein</fullName>
    </recommendedName>
</protein>
<feature type="transmembrane region" description="Helical" evidence="6">
    <location>
        <begin position="439"/>
        <end position="461"/>
    </location>
</feature>
<feature type="transmembrane region" description="Helical" evidence="6">
    <location>
        <begin position="279"/>
        <end position="299"/>
    </location>
</feature>